<dbReference type="AlphaFoldDB" id="A0A1C4C670"/>
<protein>
    <submittedName>
        <fullName evidence="1">Uncharacterized protein</fullName>
    </submittedName>
</protein>
<evidence type="ECO:0000313" key="1">
    <source>
        <dbReference type="EMBL" id="SCC14591.1"/>
    </source>
</evidence>
<dbReference type="RefSeq" id="WP_092464049.1">
    <property type="nucleotide sequence ID" value="NZ_BJEE01000003.1"/>
</dbReference>
<name>A0A1C4C670_9LACO</name>
<dbReference type="EMBL" id="FMAO01000024">
    <property type="protein sequence ID" value="SCC14591.1"/>
    <property type="molecule type" value="Genomic_DNA"/>
</dbReference>
<accession>A0A1C4C670</accession>
<evidence type="ECO:0000313" key="2">
    <source>
        <dbReference type="Proteomes" id="UP000199268"/>
    </source>
</evidence>
<dbReference type="OrthoDB" id="306887at2"/>
<sequence>MADGDNMGIQIVEGVIKLPGVRINRREFLSKTFSDVSSEKLHIIMEEGPQAVISTEELEKIAAKIIRKNAEKSTTASVMAGLPSNPLVMAGTFTADMV</sequence>
<dbReference type="Proteomes" id="UP000199268">
    <property type="component" value="Unassembled WGS sequence"/>
</dbReference>
<organism evidence="1 2">
    <name type="scientific">Weissella bombi</name>
    <dbReference type="NCBI Taxonomy" id="1505725"/>
    <lineage>
        <taxon>Bacteria</taxon>
        <taxon>Bacillati</taxon>
        <taxon>Bacillota</taxon>
        <taxon>Bacilli</taxon>
        <taxon>Lactobacillales</taxon>
        <taxon>Lactobacillaceae</taxon>
        <taxon>Weissella</taxon>
    </lineage>
</organism>
<keyword evidence="2" id="KW-1185">Reference proteome</keyword>
<reference evidence="2" key="1">
    <citation type="submission" date="2016-08" db="EMBL/GenBank/DDBJ databases">
        <authorList>
            <person name="Varghese N."/>
            <person name="Submissions Spin"/>
        </authorList>
    </citation>
    <scope>NUCLEOTIDE SEQUENCE [LARGE SCALE GENOMIC DNA]</scope>
    <source>
        <strain evidence="2">R-53094</strain>
    </source>
</reference>
<gene>
    <name evidence="1" type="ORF">GA0061074_1241</name>
</gene>
<proteinExistence type="predicted"/>